<dbReference type="GeneID" id="27419904"/>
<evidence type="ECO:0000256" key="10">
    <source>
        <dbReference type="ARBA" id="ARBA00023136"/>
    </source>
</evidence>
<organism evidence="14 15">
    <name type="scientific">Kalmanozyma brasiliensis (strain GHG001)</name>
    <name type="common">Yeast</name>
    <name type="synonym">Pseudozyma brasiliensis</name>
    <dbReference type="NCBI Taxonomy" id="1365824"/>
    <lineage>
        <taxon>Eukaryota</taxon>
        <taxon>Fungi</taxon>
        <taxon>Dikarya</taxon>
        <taxon>Basidiomycota</taxon>
        <taxon>Ustilaginomycotina</taxon>
        <taxon>Ustilaginomycetes</taxon>
        <taxon>Ustilaginales</taxon>
        <taxon>Ustilaginaceae</taxon>
        <taxon>Kalmanozyma</taxon>
    </lineage>
</organism>
<keyword evidence="9" id="KW-0443">Lipid metabolism</keyword>
<dbReference type="GO" id="GO:0005789">
    <property type="term" value="C:endoplasmic reticulum membrane"/>
    <property type="evidence" value="ECO:0007669"/>
    <property type="project" value="UniProtKB-SubCell"/>
</dbReference>
<dbReference type="PANTHER" id="PTHR15451:SF19">
    <property type="entry name" value="ERGOSTEROL BIOSYNTHETIC PROTEIN 28 HOMOLOG"/>
    <property type="match status" value="1"/>
</dbReference>
<sequence>MSVSAWIPDGLLPRWLLVVAAMASLNGATNFFNSRASAKVYSAAGGQITPLSARLFGVWNITSAIIRAYAAYNINDKVAYELCMWSFVIALVHFVSETFVYKTAKMGPGMISPLIVASSSFTAMYLQYGSYVNKPLSWS</sequence>
<comment type="subcellular location">
    <subcellularLocation>
        <location evidence="1">Endoplasmic reticulum membrane</location>
        <topology evidence="1">Multi-pass membrane protein</topology>
    </subcellularLocation>
</comment>
<evidence type="ECO:0000256" key="13">
    <source>
        <dbReference type="SAM" id="Phobius"/>
    </source>
</evidence>
<keyword evidence="11" id="KW-1207">Sterol metabolism</keyword>
<evidence type="ECO:0000256" key="4">
    <source>
        <dbReference type="ARBA" id="ARBA00022692"/>
    </source>
</evidence>
<proteinExistence type="inferred from homology"/>
<dbReference type="Pfam" id="PF03694">
    <property type="entry name" value="Erg28"/>
    <property type="match status" value="1"/>
</dbReference>
<dbReference type="OMA" id="AYAAFHI"/>
<reference evidence="15" key="1">
    <citation type="journal article" date="2013" name="Genome Announc.">
        <title>Draft genome sequence of Pseudozyma brasiliensis sp. nov. strain GHG001, a high producer of endo-1,4-xylanase isolated from an insect pest of sugarcane.</title>
        <authorList>
            <person name="Oliveira J.V.D.C."/>
            <person name="dos Santos R.A.C."/>
            <person name="Borges T.A."/>
            <person name="Riano-Pachon D.M."/>
            <person name="Goldman G.H."/>
        </authorList>
    </citation>
    <scope>NUCLEOTIDE SEQUENCE [LARGE SCALE GENOMIC DNA]</scope>
    <source>
        <strain evidence="15">GHG001</strain>
    </source>
</reference>
<dbReference type="AlphaFoldDB" id="V5ERH7"/>
<evidence type="ECO:0000313" key="14">
    <source>
        <dbReference type="EMBL" id="EST07740.1"/>
    </source>
</evidence>
<feature type="transmembrane region" description="Helical" evidence="13">
    <location>
        <begin position="12"/>
        <end position="32"/>
    </location>
</feature>
<keyword evidence="12" id="KW-0753">Steroid metabolism</keyword>
<dbReference type="InterPro" id="IPR005352">
    <property type="entry name" value="Erg28"/>
</dbReference>
<evidence type="ECO:0000256" key="3">
    <source>
        <dbReference type="ARBA" id="ARBA00022516"/>
    </source>
</evidence>
<keyword evidence="8" id="KW-0756">Sterol biosynthesis</keyword>
<comment type="similarity">
    <text evidence="2">Belongs to the ERG28 family.</text>
</comment>
<keyword evidence="4 13" id="KW-0812">Transmembrane</keyword>
<dbReference type="GO" id="GO:0030674">
    <property type="term" value="F:protein-macromolecule adaptor activity"/>
    <property type="evidence" value="ECO:0007669"/>
    <property type="project" value="TreeGrafter"/>
</dbReference>
<evidence type="ECO:0000313" key="15">
    <source>
        <dbReference type="Proteomes" id="UP000019377"/>
    </source>
</evidence>
<feature type="transmembrane region" description="Helical" evidence="13">
    <location>
        <begin position="108"/>
        <end position="128"/>
    </location>
</feature>
<evidence type="ECO:0000256" key="2">
    <source>
        <dbReference type="ARBA" id="ARBA00005377"/>
    </source>
</evidence>
<protein>
    <recommendedName>
        <fullName evidence="16">ERG28-involved in synthesis of ergosterol</fullName>
    </recommendedName>
</protein>
<evidence type="ECO:0000256" key="8">
    <source>
        <dbReference type="ARBA" id="ARBA00023011"/>
    </source>
</evidence>
<evidence type="ECO:0000256" key="9">
    <source>
        <dbReference type="ARBA" id="ARBA00023098"/>
    </source>
</evidence>
<dbReference type="Proteomes" id="UP000019377">
    <property type="component" value="Unassembled WGS sequence"/>
</dbReference>
<dbReference type="RefSeq" id="XP_016292729.1">
    <property type="nucleotide sequence ID" value="XM_016437232.1"/>
</dbReference>
<dbReference type="EMBL" id="KI545862">
    <property type="protein sequence ID" value="EST07740.1"/>
    <property type="molecule type" value="Genomic_DNA"/>
</dbReference>
<evidence type="ECO:0000256" key="5">
    <source>
        <dbReference type="ARBA" id="ARBA00022824"/>
    </source>
</evidence>
<dbReference type="HOGENOM" id="CLU_114589_0_0_1"/>
<dbReference type="GO" id="GO:0016126">
    <property type="term" value="P:sterol biosynthetic process"/>
    <property type="evidence" value="ECO:0007669"/>
    <property type="project" value="UniProtKB-KW"/>
</dbReference>
<keyword evidence="3" id="KW-0444">Lipid biosynthesis</keyword>
<dbReference type="eggNOG" id="KOG3455">
    <property type="taxonomic scope" value="Eukaryota"/>
</dbReference>
<gene>
    <name evidence="14" type="ORF">PSEUBRA_SCAF2g02835</name>
</gene>
<name>V5ERH7_KALBG</name>
<keyword evidence="5" id="KW-0256">Endoplasmic reticulum</keyword>
<dbReference type="STRING" id="1365824.V5ERH7"/>
<dbReference type="OrthoDB" id="6485510at2759"/>
<keyword evidence="10 13" id="KW-0472">Membrane</keyword>
<keyword evidence="6" id="KW-0752">Steroid biosynthesis</keyword>
<evidence type="ECO:0008006" key="16">
    <source>
        <dbReference type="Google" id="ProtNLM"/>
    </source>
</evidence>
<keyword evidence="15" id="KW-1185">Reference proteome</keyword>
<dbReference type="PANTHER" id="PTHR15451">
    <property type="entry name" value="ERGOSTEROL BIOSYNTHETIC PROTEIN 28-RELATED"/>
    <property type="match status" value="1"/>
</dbReference>
<keyword evidence="7 13" id="KW-1133">Transmembrane helix</keyword>
<evidence type="ECO:0000256" key="11">
    <source>
        <dbReference type="ARBA" id="ARBA00023166"/>
    </source>
</evidence>
<feature type="transmembrane region" description="Helical" evidence="13">
    <location>
        <begin position="78"/>
        <end position="96"/>
    </location>
</feature>
<accession>V5ERH7</accession>
<evidence type="ECO:0000256" key="6">
    <source>
        <dbReference type="ARBA" id="ARBA00022955"/>
    </source>
</evidence>
<evidence type="ECO:0000256" key="12">
    <source>
        <dbReference type="ARBA" id="ARBA00023221"/>
    </source>
</evidence>
<evidence type="ECO:0000256" key="1">
    <source>
        <dbReference type="ARBA" id="ARBA00004477"/>
    </source>
</evidence>
<evidence type="ECO:0000256" key="7">
    <source>
        <dbReference type="ARBA" id="ARBA00022989"/>
    </source>
</evidence>